<evidence type="ECO:0000256" key="11">
    <source>
        <dbReference type="PIRSR" id="PIRSR006268-2"/>
    </source>
</evidence>
<feature type="chain" id="PRO_5038170962" description="FAD:protein FMN transferase" evidence="12">
    <location>
        <begin position="22"/>
        <end position="351"/>
    </location>
</feature>
<feature type="signal peptide" evidence="12">
    <location>
        <begin position="1"/>
        <end position="21"/>
    </location>
</feature>
<keyword evidence="6 10" id="KW-0274">FAD</keyword>
<keyword evidence="7 10" id="KW-0460">Magnesium</keyword>
<gene>
    <name evidence="13" type="ORF">KUV50_00795</name>
</gene>
<dbReference type="Gene3D" id="3.10.520.10">
    <property type="entry name" value="ApbE-like domains"/>
    <property type="match status" value="1"/>
</dbReference>
<comment type="cofactor">
    <cofactor evidence="11">
        <name>Mg(2+)</name>
        <dbReference type="ChEBI" id="CHEBI:18420"/>
    </cofactor>
    <cofactor evidence="11">
        <name>Mn(2+)</name>
        <dbReference type="ChEBI" id="CHEBI:29035"/>
    </cofactor>
    <text evidence="11">Magnesium. Can also use manganese.</text>
</comment>
<comment type="similarity">
    <text evidence="10 12">Belongs to the ApbE family.</text>
</comment>
<evidence type="ECO:0000256" key="9">
    <source>
        <dbReference type="ARBA" id="ARBA00048540"/>
    </source>
</evidence>
<evidence type="ECO:0000256" key="8">
    <source>
        <dbReference type="ARBA" id="ARBA00031306"/>
    </source>
</evidence>
<dbReference type="InterPro" id="IPR024932">
    <property type="entry name" value="ApbE"/>
</dbReference>
<dbReference type="SUPFAM" id="SSF143631">
    <property type="entry name" value="ApbE-like"/>
    <property type="match status" value="1"/>
</dbReference>
<name>A0A953L9H3_9BACT</name>
<dbReference type="PIRSF" id="PIRSF006268">
    <property type="entry name" value="ApbE"/>
    <property type="match status" value="1"/>
</dbReference>
<comment type="subcellular location">
    <subcellularLocation>
        <location evidence="12">Cell inner membrane</location>
        <topology evidence="12">Lipid-anchor</topology>
        <orientation evidence="12">Periplasmic side</orientation>
    </subcellularLocation>
</comment>
<dbReference type="InterPro" id="IPR003374">
    <property type="entry name" value="ApbE-like_sf"/>
</dbReference>
<accession>A0A953L9H3</accession>
<evidence type="ECO:0000256" key="6">
    <source>
        <dbReference type="ARBA" id="ARBA00022827"/>
    </source>
</evidence>
<comment type="function">
    <text evidence="12">Flavin transferase that catalyzes the transfer of the FMN moiety of FAD and its covalent binding to the hydroxyl group of a threonine residue in a target flavoprotein.</text>
</comment>
<reference evidence="13" key="1">
    <citation type="submission" date="2021-06" db="EMBL/GenBank/DDBJ databases">
        <title>44 bacteria genomes isolated from Dapeng, Shenzhen.</title>
        <authorList>
            <person name="Zheng W."/>
            <person name="Yu S."/>
            <person name="Huang Y."/>
        </authorList>
    </citation>
    <scope>NUCLEOTIDE SEQUENCE</scope>
    <source>
        <strain evidence="13">DP5N28-2</strain>
    </source>
</reference>
<comment type="caution">
    <text evidence="13">The sequence shown here is derived from an EMBL/GenBank/DDBJ whole genome shotgun (WGS) entry which is preliminary data.</text>
</comment>
<dbReference type="RefSeq" id="WP_222578175.1">
    <property type="nucleotide sequence ID" value="NZ_JAHVHU010000002.1"/>
</dbReference>
<dbReference type="EC" id="2.7.1.180" evidence="1 10"/>
<keyword evidence="12" id="KW-0449">Lipoprotein</keyword>
<evidence type="ECO:0000256" key="12">
    <source>
        <dbReference type="RuleBase" id="RU363002"/>
    </source>
</evidence>
<feature type="binding site" evidence="11">
    <location>
        <position position="298"/>
    </location>
    <ligand>
        <name>Mg(2+)</name>
        <dbReference type="ChEBI" id="CHEBI:18420"/>
    </ligand>
</feature>
<keyword evidence="12" id="KW-0732">Signal</keyword>
<keyword evidence="12" id="KW-0472">Membrane</keyword>
<keyword evidence="14" id="KW-1185">Reference proteome</keyword>
<evidence type="ECO:0000256" key="3">
    <source>
        <dbReference type="ARBA" id="ARBA00022630"/>
    </source>
</evidence>
<evidence type="ECO:0000256" key="7">
    <source>
        <dbReference type="ARBA" id="ARBA00022842"/>
    </source>
</evidence>
<protein>
    <recommendedName>
        <fullName evidence="2 10">FAD:protein FMN transferase</fullName>
        <ecNumber evidence="1 10">2.7.1.180</ecNumber>
    </recommendedName>
    <alternativeName>
        <fullName evidence="8 10">Flavin transferase</fullName>
    </alternativeName>
</protein>
<evidence type="ECO:0000256" key="2">
    <source>
        <dbReference type="ARBA" id="ARBA00016337"/>
    </source>
</evidence>
<keyword evidence="5 10" id="KW-0479">Metal-binding</keyword>
<evidence type="ECO:0000256" key="5">
    <source>
        <dbReference type="ARBA" id="ARBA00022723"/>
    </source>
</evidence>
<dbReference type="GO" id="GO:0046872">
    <property type="term" value="F:metal ion binding"/>
    <property type="evidence" value="ECO:0007669"/>
    <property type="project" value="UniProtKB-UniRule"/>
</dbReference>
<dbReference type="GO" id="GO:0005886">
    <property type="term" value="C:plasma membrane"/>
    <property type="evidence" value="ECO:0007669"/>
    <property type="project" value="UniProtKB-SubCell"/>
</dbReference>
<dbReference type="AlphaFoldDB" id="A0A953L9H3"/>
<evidence type="ECO:0000256" key="10">
    <source>
        <dbReference type="PIRNR" id="PIRNR006268"/>
    </source>
</evidence>
<comment type="catalytic activity">
    <reaction evidence="9 10 12">
        <text>L-threonyl-[protein] + FAD = FMN-L-threonyl-[protein] + AMP + H(+)</text>
        <dbReference type="Rhea" id="RHEA:36847"/>
        <dbReference type="Rhea" id="RHEA-COMP:11060"/>
        <dbReference type="Rhea" id="RHEA-COMP:11061"/>
        <dbReference type="ChEBI" id="CHEBI:15378"/>
        <dbReference type="ChEBI" id="CHEBI:30013"/>
        <dbReference type="ChEBI" id="CHEBI:57692"/>
        <dbReference type="ChEBI" id="CHEBI:74257"/>
        <dbReference type="ChEBI" id="CHEBI:456215"/>
        <dbReference type="EC" id="2.7.1.180"/>
    </reaction>
</comment>
<keyword evidence="3 10" id="KW-0285">Flavoprotein</keyword>
<evidence type="ECO:0000313" key="13">
    <source>
        <dbReference type="EMBL" id="MBY5956651.1"/>
    </source>
</evidence>
<evidence type="ECO:0000313" key="14">
    <source>
        <dbReference type="Proteomes" id="UP000753961"/>
    </source>
</evidence>
<dbReference type="PANTHER" id="PTHR30040">
    <property type="entry name" value="THIAMINE BIOSYNTHESIS LIPOPROTEIN APBE"/>
    <property type="match status" value="1"/>
</dbReference>
<feature type="binding site" evidence="11">
    <location>
        <position position="294"/>
    </location>
    <ligand>
        <name>Mg(2+)</name>
        <dbReference type="ChEBI" id="CHEBI:18420"/>
    </ligand>
</feature>
<evidence type="ECO:0000256" key="4">
    <source>
        <dbReference type="ARBA" id="ARBA00022679"/>
    </source>
</evidence>
<keyword evidence="4 10" id="KW-0808">Transferase</keyword>
<dbReference type="PROSITE" id="PS51257">
    <property type="entry name" value="PROKAR_LIPOPROTEIN"/>
    <property type="match status" value="1"/>
</dbReference>
<sequence>MKYLLWGLVLGCMAYACTPPAATTTSIQKIQGNTMGTTWHITYEGSDQNPVKKEEVDSVLAMINQSASTYIPTSLISRLNKGETIDVEAENAHEIEFFKFNVSIAEQVWNWSDGYFDPTVMDLVNYWGFGYEGHRPVDLVDSVKVDSLLQFVGYGDLLDQLEGATWKLPHGYQLDFSAVAKGAACDWLGDYFKERRIENYLIEIGGEMLLHGPGRAGEGWVIGVSKPQVNAPAQELIEELVIKDQAVATSGNYRNYYESNGQLFTHTINPKTGYSEQSNVLSATVITDGCGLADALATAVMAMGSDKGKAMLDQIPEVEAYLIYNNGSDSMLIYETSGMKSLKYKNNNDEF</sequence>
<dbReference type="PANTHER" id="PTHR30040:SF2">
    <property type="entry name" value="FAD:PROTEIN FMN TRANSFERASE"/>
    <property type="match status" value="1"/>
</dbReference>
<evidence type="ECO:0000256" key="1">
    <source>
        <dbReference type="ARBA" id="ARBA00011955"/>
    </source>
</evidence>
<proteinExistence type="inferred from homology"/>
<keyword evidence="12" id="KW-1003">Cell membrane</keyword>
<dbReference type="Pfam" id="PF02424">
    <property type="entry name" value="ApbE"/>
    <property type="match status" value="1"/>
</dbReference>
<dbReference type="Proteomes" id="UP000753961">
    <property type="component" value="Unassembled WGS sequence"/>
</dbReference>
<dbReference type="GO" id="GO:0016740">
    <property type="term" value="F:transferase activity"/>
    <property type="evidence" value="ECO:0007669"/>
    <property type="project" value="UniProtKB-UniRule"/>
</dbReference>
<dbReference type="EMBL" id="JAHVHU010000002">
    <property type="protein sequence ID" value="MBY5956651.1"/>
    <property type="molecule type" value="Genomic_DNA"/>
</dbReference>
<keyword evidence="12" id="KW-0997">Cell inner membrane</keyword>
<feature type="binding site" evidence="11">
    <location>
        <position position="178"/>
    </location>
    <ligand>
        <name>Mg(2+)</name>
        <dbReference type="ChEBI" id="CHEBI:18420"/>
    </ligand>
</feature>
<organism evidence="13 14">
    <name type="scientific">Membranihabitans marinus</name>
    <dbReference type="NCBI Taxonomy" id="1227546"/>
    <lineage>
        <taxon>Bacteria</taxon>
        <taxon>Pseudomonadati</taxon>
        <taxon>Bacteroidota</taxon>
        <taxon>Saprospiria</taxon>
        <taxon>Saprospirales</taxon>
        <taxon>Saprospiraceae</taxon>
        <taxon>Membranihabitans</taxon>
    </lineage>
</organism>